<organism evidence="2 3">
    <name type="scientific">Nephila pilipes</name>
    <name type="common">Giant wood spider</name>
    <name type="synonym">Nephila maculata</name>
    <dbReference type="NCBI Taxonomy" id="299642"/>
    <lineage>
        <taxon>Eukaryota</taxon>
        <taxon>Metazoa</taxon>
        <taxon>Ecdysozoa</taxon>
        <taxon>Arthropoda</taxon>
        <taxon>Chelicerata</taxon>
        <taxon>Arachnida</taxon>
        <taxon>Araneae</taxon>
        <taxon>Araneomorphae</taxon>
        <taxon>Entelegynae</taxon>
        <taxon>Araneoidea</taxon>
        <taxon>Nephilidae</taxon>
        <taxon>Nephila</taxon>
    </lineage>
</organism>
<accession>A0A8X6TPQ5</accession>
<evidence type="ECO:0000313" key="2">
    <source>
        <dbReference type="EMBL" id="GFT31224.1"/>
    </source>
</evidence>
<name>A0A8X6TPQ5_NEPPI</name>
<sequence>MAIAFLLEIMIYVISCIVVAFMRGFMQSFREIIACVFINEMVKIFFRWYYGNGAPMQSTLIPEQSYHITEQKTVKNIIPIVYSFMIFKICEAIDIKVELAAFEKRDTWGNKVKKTTKCIPIVQPEIIFKICNALNLPAKLELTEGLNIQVGETTKTSTHSKVPPVVNSIVIYKICLALGLPAQLNEEA</sequence>
<keyword evidence="1" id="KW-0812">Transmembrane</keyword>
<gene>
    <name evidence="2" type="ORF">NPIL_148421</name>
</gene>
<keyword evidence="1" id="KW-1133">Transmembrane helix</keyword>
<keyword evidence="1" id="KW-0472">Membrane</keyword>
<dbReference type="EMBL" id="BMAW01012966">
    <property type="protein sequence ID" value="GFT31224.1"/>
    <property type="molecule type" value="Genomic_DNA"/>
</dbReference>
<evidence type="ECO:0000313" key="3">
    <source>
        <dbReference type="Proteomes" id="UP000887013"/>
    </source>
</evidence>
<evidence type="ECO:0000256" key="1">
    <source>
        <dbReference type="SAM" id="Phobius"/>
    </source>
</evidence>
<dbReference type="Proteomes" id="UP000887013">
    <property type="component" value="Unassembled WGS sequence"/>
</dbReference>
<feature type="transmembrane region" description="Helical" evidence="1">
    <location>
        <begin position="6"/>
        <end position="25"/>
    </location>
</feature>
<protein>
    <submittedName>
        <fullName evidence="2">Uncharacterized protein</fullName>
    </submittedName>
</protein>
<keyword evidence="3" id="KW-1185">Reference proteome</keyword>
<proteinExistence type="predicted"/>
<comment type="caution">
    <text evidence="2">The sequence shown here is derived from an EMBL/GenBank/DDBJ whole genome shotgun (WGS) entry which is preliminary data.</text>
</comment>
<dbReference type="AlphaFoldDB" id="A0A8X6TPQ5"/>
<reference evidence="2" key="1">
    <citation type="submission" date="2020-08" db="EMBL/GenBank/DDBJ databases">
        <title>Multicomponent nature underlies the extraordinary mechanical properties of spider dragline silk.</title>
        <authorList>
            <person name="Kono N."/>
            <person name="Nakamura H."/>
            <person name="Mori M."/>
            <person name="Yoshida Y."/>
            <person name="Ohtoshi R."/>
            <person name="Malay A.D."/>
            <person name="Moran D.A.P."/>
            <person name="Tomita M."/>
            <person name="Numata K."/>
            <person name="Arakawa K."/>
        </authorList>
    </citation>
    <scope>NUCLEOTIDE SEQUENCE</scope>
</reference>